<keyword evidence="2" id="KW-1133">Transmembrane helix</keyword>
<accession>A0A1J9QL58</accession>
<evidence type="ECO:0000256" key="3">
    <source>
        <dbReference type="SAM" id="SignalP"/>
    </source>
</evidence>
<feature type="chain" id="PRO_5012136880" evidence="3">
    <location>
        <begin position="25"/>
        <end position="396"/>
    </location>
</feature>
<keyword evidence="5" id="KW-1185">Reference proteome</keyword>
<comment type="caution">
    <text evidence="4">The sequence shown here is derived from an EMBL/GenBank/DDBJ whole genome shotgun (WGS) entry which is preliminary data.</text>
</comment>
<protein>
    <submittedName>
        <fullName evidence="4">Uncharacterized protein</fullName>
    </submittedName>
</protein>
<feature type="signal peptide" evidence="3">
    <location>
        <begin position="1"/>
        <end position="24"/>
    </location>
</feature>
<feature type="transmembrane region" description="Helical" evidence="2">
    <location>
        <begin position="282"/>
        <end position="306"/>
    </location>
</feature>
<name>A0A1J9QL58_9PEZI</name>
<keyword evidence="2" id="KW-0472">Membrane</keyword>
<feature type="region of interest" description="Disordered" evidence="1">
    <location>
        <begin position="315"/>
        <end position="334"/>
    </location>
</feature>
<proteinExistence type="predicted"/>
<dbReference type="AlphaFoldDB" id="A0A1J9QL58"/>
<evidence type="ECO:0000313" key="5">
    <source>
        <dbReference type="Proteomes" id="UP000183809"/>
    </source>
</evidence>
<evidence type="ECO:0000313" key="4">
    <source>
        <dbReference type="EMBL" id="OJD29622.1"/>
    </source>
</evidence>
<dbReference type="GeneID" id="31019238"/>
<sequence length="396" mass="40490">MSGFRSIRAWLQIISIMMAVPASAIIPSVPATSTTTPSLAAYKHVQVPIADRTRTAIPSITAGPSLHHAALRPRDSSTASFNTCGFINSNADSALYCGGAYSCVFFHSTGTTPGMAGCCADTSYETCNWYSTCYDSAQLSTACTDAGCRSDALALRCTDTASPRCARWTWPALGVVDFACTYAEDEDGNTVTATTNWTTVAVSAVDTFWSDPVSWSMNVTWAPASALSAKRADASEAASSSVSEASLGSGSGSASASASASSGTAGAGGGGGGSGGTSTGAIVGGVVGGIVGLVGLVAAAVMFCCLMKRRKRDAGQQQQPAQLDDGHYPQSSNAHELQQPMGFAPAGVEGQGYHGGGVYQASSYHESHRFELGNGGGIQRPVMEMDGRTKIAEMGA</sequence>
<dbReference type="STRING" id="236234.A0A1J9QL58"/>
<keyword evidence="2" id="KW-0812">Transmembrane</keyword>
<dbReference type="Proteomes" id="UP000183809">
    <property type="component" value="Unassembled WGS sequence"/>
</dbReference>
<feature type="compositionally biased region" description="Low complexity" evidence="1">
    <location>
        <begin position="242"/>
        <end position="264"/>
    </location>
</feature>
<evidence type="ECO:0000256" key="1">
    <source>
        <dbReference type="SAM" id="MobiDB-lite"/>
    </source>
</evidence>
<gene>
    <name evidence="4" type="ORF">BKCO1_7600014</name>
</gene>
<dbReference type="RefSeq" id="XP_020125882.1">
    <property type="nucleotide sequence ID" value="XM_020278976.1"/>
</dbReference>
<keyword evidence="3" id="KW-0732">Signal</keyword>
<dbReference type="EMBL" id="MNUE01000076">
    <property type="protein sequence ID" value="OJD29622.1"/>
    <property type="molecule type" value="Genomic_DNA"/>
</dbReference>
<feature type="compositionally biased region" description="Gly residues" evidence="1">
    <location>
        <begin position="265"/>
        <end position="275"/>
    </location>
</feature>
<organism evidence="4 5">
    <name type="scientific">Diplodia corticola</name>
    <dbReference type="NCBI Taxonomy" id="236234"/>
    <lineage>
        <taxon>Eukaryota</taxon>
        <taxon>Fungi</taxon>
        <taxon>Dikarya</taxon>
        <taxon>Ascomycota</taxon>
        <taxon>Pezizomycotina</taxon>
        <taxon>Dothideomycetes</taxon>
        <taxon>Dothideomycetes incertae sedis</taxon>
        <taxon>Botryosphaeriales</taxon>
        <taxon>Botryosphaeriaceae</taxon>
        <taxon>Diplodia</taxon>
    </lineage>
</organism>
<feature type="region of interest" description="Disordered" evidence="1">
    <location>
        <begin position="242"/>
        <end position="275"/>
    </location>
</feature>
<evidence type="ECO:0000256" key="2">
    <source>
        <dbReference type="SAM" id="Phobius"/>
    </source>
</evidence>
<dbReference type="OrthoDB" id="5347452at2759"/>
<reference evidence="4 5" key="1">
    <citation type="submission" date="2016-10" db="EMBL/GenBank/DDBJ databases">
        <title>Proteomics and genomics reveal pathogen-plant mechanisms compatible with a hemibiotrophic lifestyle of Diplodia corticola.</title>
        <authorList>
            <person name="Fernandes I."/>
            <person name="De Jonge R."/>
            <person name="Van De Peer Y."/>
            <person name="Devreese B."/>
            <person name="Alves A."/>
            <person name="Esteves A.C."/>
        </authorList>
    </citation>
    <scope>NUCLEOTIDE SEQUENCE [LARGE SCALE GENOMIC DNA]</scope>
    <source>
        <strain evidence="4 5">CBS 112549</strain>
    </source>
</reference>